<dbReference type="GO" id="GO:0005829">
    <property type="term" value="C:cytosol"/>
    <property type="evidence" value="ECO:0007669"/>
    <property type="project" value="TreeGrafter"/>
</dbReference>
<accession>A0A7X5XX40</accession>
<dbReference type="GO" id="GO:0052691">
    <property type="term" value="F:UDP-arabinopyranose mutase activity"/>
    <property type="evidence" value="ECO:0007669"/>
    <property type="project" value="TreeGrafter"/>
</dbReference>
<dbReference type="AlphaFoldDB" id="A0A7X5XX40"/>
<evidence type="ECO:0000313" key="3">
    <source>
        <dbReference type="EMBL" id="NJB96956.1"/>
    </source>
</evidence>
<dbReference type="PANTHER" id="PTHR31682">
    <property type="entry name" value="UDP-ARABINOSE MUTASE"/>
    <property type="match status" value="1"/>
</dbReference>
<dbReference type="GO" id="GO:0033356">
    <property type="term" value="P:UDP-L-arabinose metabolic process"/>
    <property type="evidence" value="ECO:0007669"/>
    <property type="project" value="TreeGrafter"/>
</dbReference>
<protein>
    <recommendedName>
        <fullName evidence="5">Reversibly glycosylated polypeptide</fullName>
    </recommendedName>
</protein>
<dbReference type="Pfam" id="PF03214">
    <property type="entry name" value="RGP"/>
    <property type="match status" value="1"/>
</dbReference>
<dbReference type="PANTHER" id="PTHR31682:SF44">
    <property type="entry name" value="UDP-ARABINOPYRANOSE MUTASE 3"/>
    <property type="match status" value="1"/>
</dbReference>
<comment type="caution">
    <text evidence="3">The sequence shown here is derived from an EMBL/GenBank/DDBJ whole genome shotgun (WGS) entry which is preliminary data.</text>
</comment>
<keyword evidence="2" id="KW-0333">Golgi apparatus</keyword>
<evidence type="ECO:0000256" key="1">
    <source>
        <dbReference type="ARBA" id="ARBA00004555"/>
    </source>
</evidence>
<organism evidence="3 4">
    <name type="scientific">Sphingomonas trueperi</name>
    <dbReference type="NCBI Taxonomy" id="53317"/>
    <lineage>
        <taxon>Bacteria</taxon>
        <taxon>Pseudomonadati</taxon>
        <taxon>Pseudomonadota</taxon>
        <taxon>Alphaproteobacteria</taxon>
        <taxon>Sphingomonadales</taxon>
        <taxon>Sphingomonadaceae</taxon>
        <taxon>Sphingomonas</taxon>
    </lineage>
</organism>
<evidence type="ECO:0000256" key="2">
    <source>
        <dbReference type="ARBA" id="ARBA00023034"/>
    </source>
</evidence>
<dbReference type="EMBL" id="JAATJB010000003">
    <property type="protein sequence ID" value="NJB96956.1"/>
    <property type="molecule type" value="Genomic_DNA"/>
</dbReference>
<dbReference type="Proteomes" id="UP000531251">
    <property type="component" value="Unassembled WGS sequence"/>
</dbReference>
<proteinExistence type="predicted"/>
<gene>
    <name evidence="3" type="ORF">GGR89_001262</name>
</gene>
<dbReference type="InterPro" id="IPR037595">
    <property type="entry name" value="RGP_fam"/>
</dbReference>
<evidence type="ECO:0008006" key="5">
    <source>
        <dbReference type="Google" id="ProtNLM"/>
    </source>
</evidence>
<name>A0A7X5XX40_9SPHN</name>
<sequence>MIIVVPSNRSVSLEYLAPLIDAGARFVVVDDSPGTVTVDHPSFRIYTWEDRKRMLGDADAWFPRRNGACRDFGFYVAWHESDDDEIIVALDDDCEVTSQNFFAEVTEALTAKPRPVLGEGLRHLNILDLYEGTPDNLFPRGFPYECRGAYQRASIGDATNGEAPIFNLGLWTDAFDVNGIDKINGPQWRWPEVDLAIPSAAIAPGALVSVCSMNMQFRRKVTPAVYQLPMHVPVLPHWMIDRYGDIWGGFILKMLVDRAGDTLTVGAPMIGHRKAGDMQRNIWQEHIAHMVNQEAIEIFSLSAEVAPADYLTMMAEFTENVAARAGGASGMLRPYLEHLVPCLRTWCTALK</sequence>
<reference evidence="3 4" key="1">
    <citation type="submission" date="2020-03" db="EMBL/GenBank/DDBJ databases">
        <title>Genomic Encyclopedia of Type Strains, Phase IV (KMG-IV): sequencing the most valuable type-strain genomes for metagenomic binning, comparative biology and taxonomic classification.</title>
        <authorList>
            <person name="Goeker M."/>
        </authorList>
    </citation>
    <scope>NUCLEOTIDE SEQUENCE [LARGE SCALE GENOMIC DNA]</scope>
    <source>
        <strain evidence="3 4">DSM 7225</strain>
    </source>
</reference>
<evidence type="ECO:0000313" key="4">
    <source>
        <dbReference type="Proteomes" id="UP000531251"/>
    </source>
</evidence>
<keyword evidence="4" id="KW-1185">Reference proteome</keyword>
<comment type="subcellular location">
    <subcellularLocation>
        <location evidence="1">Golgi apparatus</location>
    </subcellularLocation>
</comment>
<dbReference type="RefSeq" id="WP_125973505.1">
    <property type="nucleotide sequence ID" value="NZ_BAAADY010000002.1"/>
</dbReference>